<name>A0A7J6E453_CANSA</name>
<dbReference type="CDD" id="cd05162">
    <property type="entry name" value="PWWP"/>
    <property type="match status" value="1"/>
</dbReference>
<accession>A0A803PA57</accession>
<evidence type="ECO:0000259" key="2">
    <source>
        <dbReference type="PROSITE" id="PS50812"/>
    </source>
</evidence>
<protein>
    <recommendedName>
        <fullName evidence="2">PWWP domain-containing protein</fullName>
    </recommendedName>
</protein>
<dbReference type="OMA" id="MGLQANP"/>
<feature type="domain" description="PWWP" evidence="2">
    <location>
        <begin position="183"/>
        <end position="244"/>
    </location>
</feature>
<feature type="region of interest" description="Disordered" evidence="1">
    <location>
        <begin position="1"/>
        <end position="35"/>
    </location>
</feature>
<evidence type="ECO:0000313" key="3">
    <source>
        <dbReference type="EMBL" id="KAF4352459.1"/>
    </source>
</evidence>
<evidence type="ECO:0000313" key="6">
    <source>
        <dbReference type="Proteomes" id="UP000583929"/>
    </source>
</evidence>
<dbReference type="EMBL" id="JAATIP010000313">
    <property type="protein sequence ID" value="KAF4352459.1"/>
    <property type="molecule type" value="Genomic_DNA"/>
</dbReference>
<proteinExistence type="predicted"/>
<feature type="compositionally biased region" description="Polar residues" evidence="1">
    <location>
        <begin position="1071"/>
        <end position="1083"/>
    </location>
</feature>
<comment type="caution">
    <text evidence="3">The sequence shown here is derived from an EMBL/GenBank/DDBJ whole genome shotgun (WGS) entry which is preliminary data.</text>
</comment>
<sequence length="1255" mass="136686">MENPKTLESESPDDKTAKETSGFSESRELGEKNNGLASCSDISIAVDETKVFTNNDLGVENVEVATQLVKAENVGGVKGDEKEAGLGLIGSTFDKKNEAEMGLLKSQSDEGRNEDKPLVSTEIAVSSGGISLFVDFSGSAGNYMHKDVNVENSSSLEESKKDIKYENGEQGASIDNQDLNFSVGDIVWVQTKNQTWWPAKICNPVDAPKHAARTGEGDQFLVGYYGINHFAWCCPSQLKPFHENFEQMKRETKASRIFVGAVEKAVDEFGGHVKLEMICSCALSRNQLTAAKEGSFAKGVVKSKQKSTRLGEFSVSKFEPVMFLDCLKYLAKVVSLPRTSLDFAVTHNRLSAFNLYNGHTQLPMHLLTERASVVEDKVSVKDKKVFHGIRRCNNAEEGSCDLSEAKKKKMKKKSAVKVEDGKGKKEDLVVLCKSTPTKGTEGSIGDVSGKKRIIEKGFDSRERKKSRYLSYPYVSWEKKDSSTGTKDPPEENVGDDQNMVSPLNLKCSGEKFWKKWYRGFSGEGNIPGSSELISVAPAELLCEIRSAAVDCLHPNGSNKFNLIGWTFSRFRTSVYHDEVADEISPKNVIGRNELNAAEACLSANNVEEGKCLSKTKRTKKKEASKHSVCSPDVIGSAEINVEEDKRNSKPKRTKRKEASKHSTVCLPDAIGSAENNVEEDKCNSKPKRTKRKEASKHSTVCSPDKIGSAENNLEEDKSNSKPKRTAKKEAPKHSVCSLDVIGNAENSVQDVKENESLDLSSKENLKTTPVSGLLDVNTSVATDGVSVKDALEMGSYNKVKRRRKKKVEEVHLEHHQTNQTTGIPDLNGNIVSSVMVDGPQVMNSVVTSGVVDDPHVKNTVVSSGMVDDPQVTNTVVSSGMVDNPQVKNTVVSSVMVDYPQVKNTVVSSVMVNNPKVMSSVAKESNLELLMKMEKGALLGNSNANVTLNLMDMHRNNAQPGTLVVDLRVPVAAPIQQHFTSHNGPPRFGLLDKDGKIIDSLSEQGKSAPKKRKKREKAAPKIIPDLNGTNSESNSLGKDSQAVLINGVTVPSKPERKKRRKLQAAFEPPKNISLTGRPDTNVSYNKKESNGKTKGAAALLLTFAAGVPVPSREDLISTFCKYGPLKESETMLLKDPGSAQIVFTRSIDARGALQSIEKNNPFGSTLINYRLHDLSAAFKVAKPGQASTATTIATSSVMEGSQAQAPGSVPLDFIRQNLQMMTSMLEKSGNNLSPEMRTKLEGEIKGLLNKVSSISG</sequence>
<evidence type="ECO:0000256" key="1">
    <source>
        <dbReference type="SAM" id="MobiDB-lite"/>
    </source>
</evidence>
<dbReference type="InterPro" id="IPR000313">
    <property type="entry name" value="PWWP_dom"/>
</dbReference>
<dbReference type="EMBL" id="JAATIQ010000330">
    <property type="protein sequence ID" value="KAF4361504.1"/>
    <property type="molecule type" value="Genomic_DNA"/>
</dbReference>
<feature type="region of interest" description="Disordered" evidence="1">
    <location>
        <begin position="478"/>
        <end position="500"/>
    </location>
</feature>
<evidence type="ECO:0000313" key="4">
    <source>
        <dbReference type="EMBL" id="KAF4361504.1"/>
    </source>
</evidence>
<dbReference type="OrthoDB" id="21615at2759"/>
<evidence type="ECO:0000313" key="5">
    <source>
        <dbReference type="Proteomes" id="UP000525078"/>
    </source>
</evidence>
<feature type="region of interest" description="Disordered" evidence="1">
    <location>
        <begin position="1000"/>
        <end position="1088"/>
    </location>
</feature>
<organism evidence="3 5">
    <name type="scientific">Cannabis sativa</name>
    <name type="common">Hemp</name>
    <name type="synonym">Marijuana</name>
    <dbReference type="NCBI Taxonomy" id="3483"/>
    <lineage>
        <taxon>Eukaryota</taxon>
        <taxon>Viridiplantae</taxon>
        <taxon>Streptophyta</taxon>
        <taxon>Embryophyta</taxon>
        <taxon>Tracheophyta</taxon>
        <taxon>Spermatophyta</taxon>
        <taxon>Magnoliopsida</taxon>
        <taxon>eudicotyledons</taxon>
        <taxon>Gunneridae</taxon>
        <taxon>Pentapetalae</taxon>
        <taxon>rosids</taxon>
        <taxon>fabids</taxon>
        <taxon>Rosales</taxon>
        <taxon>Cannabaceae</taxon>
        <taxon>Cannabis</taxon>
    </lineage>
</organism>
<dbReference type="PANTHER" id="PTHR42851">
    <property type="entry name" value="ALDOLASE-RELATED"/>
    <property type="match status" value="1"/>
</dbReference>
<feature type="compositionally biased region" description="Basic and acidic residues" evidence="1">
    <location>
        <begin position="1"/>
        <end position="18"/>
    </location>
</feature>
<gene>
    <name evidence="3" type="ORF">F8388_012160</name>
    <name evidence="4" type="ORF">G4B88_016714</name>
</gene>
<dbReference type="PROSITE" id="PS50812">
    <property type="entry name" value="PWWP"/>
    <property type="match status" value="1"/>
</dbReference>
<dbReference type="Gene3D" id="2.30.30.140">
    <property type="match status" value="1"/>
</dbReference>
<dbReference type="InterPro" id="IPR053063">
    <property type="entry name" value="PWWP_domain_containing_PDP"/>
</dbReference>
<dbReference type="Pfam" id="PF00855">
    <property type="entry name" value="PWWP"/>
    <property type="match status" value="1"/>
</dbReference>
<feature type="compositionally biased region" description="Basic residues" evidence="1">
    <location>
        <begin position="648"/>
        <end position="658"/>
    </location>
</feature>
<dbReference type="PANTHER" id="PTHR42851:SF8">
    <property type="entry name" value="PWWP DOMAIN-CONTAINING PROTEIN"/>
    <property type="match status" value="1"/>
</dbReference>
<dbReference type="SMART" id="SM00293">
    <property type="entry name" value="PWWP"/>
    <property type="match status" value="1"/>
</dbReference>
<dbReference type="SUPFAM" id="SSF63748">
    <property type="entry name" value="Tudor/PWWP/MBT"/>
    <property type="match status" value="1"/>
</dbReference>
<dbReference type="Proteomes" id="UP000583929">
    <property type="component" value="Unassembled WGS sequence"/>
</dbReference>
<reference evidence="5 6" key="1">
    <citation type="journal article" date="2020" name="bioRxiv">
        <title>Sequence and annotation of 42 cannabis genomes reveals extensive copy number variation in cannabinoid synthesis and pathogen resistance genes.</title>
        <authorList>
            <person name="Mckernan K.J."/>
            <person name="Helbert Y."/>
            <person name="Kane L.T."/>
            <person name="Ebling H."/>
            <person name="Zhang L."/>
            <person name="Liu B."/>
            <person name="Eaton Z."/>
            <person name="Mclaughlin S."/>
            <person name="Kingan S."/>
            <person name="Baybayan P."/>
            <person name="Concepcion G."/>
            <person name="Jordan M."/>
            <person name="Riva A."/>
            <person name="Barbazuk W."/>
            <person name="Harkins T."/>
        </authorList>
    </citation>
    <scope>NUCLEOTIDE SEQUENCE [LARGE SCALE GENOMIC DNA]</scope>
    <source>
        <strain evidence="5 6">cv. Jamaican Lion 4</strain>
        <strain evidence="4">Father</strain>
        <strain evidence="3">Mother</strain>
        <tissue evidence="3">Leaf</tissue>
    </source>
</reference>
<accession>A0A7J6E453</accession>
<dbReference type="AlphaFoldDB" id="A0A7J6E453"/>
<feature type="region of interest" description="Disordered" evidence="1">
    <location>
        <begin position="641"/>
        <end position="734"/>
    </location>
</feature>
<dbReference type="Proteomes" id="UP000525078">
    <property type="component" value="Unassembled WGS sequence"/>
</dbReference>
<feature type="compositionally biased region" description="Polar residues" evidence="1">
    <location>
        <begin position="1026"/>
        <end position="1037"/>
    </location>
</feature>
<feature type="compositionally biased region" description="Basic residues" evidence="1">
    <location>
        <begin position="684"/>
        <end position="694"/>
    </location>
</feature>
<keyword evidence="6" id="KW-1185">Reference proteome</keyword>